<evidence type="ECO:0000313" key="3">
    <source>
        <dbReference type="Proteomes" id="UP000678317"/>
    </source>
</evidence>
<organism evidence="2 3">
    <name type="scientific">Cellulomonas fengjieae</name>
    <dbReference type="NCBI Taxonomy" id="2819978"/>
    <lineage>
        <taxon>Bacteria</taxon>
        <taxon>Bacillati</taxon>
        <taxon>Actinomycetota</taxon>
        <taxon>Actinomycetes</taxon>
        <taxon>Micrococcales</taxon>
        <taxon>Cellulomonadaceae</taxon>
        <taxon>Cellulomonas</taxon>
    </lineage>
</organism>
<feature type="transmembrane region" description="Helical" evidence="1">
    <location>
        <begin position="50"/>
        <end position="71"/>
    </location>
</feature>
<comment type="caution">
    <text evidence="2">The sequence shown here is derived from an EMBL/GenBank/DDBJ whole genome shotgun (WGS) entry which is preliminary data.</text>
</comment>
<feature type="transmembrane region" description="Helical" evidence="1">
    <location>
        <begin position="27"/>
        <end position="43"/>
    </location>
</feature>
<feature type="transmembrane region" description="Helical" evidence="1">
    <location>
        <begin position="77"/>
        <end position="95"/>
    </location>
</feature>
<proteinExistence type="predicted"/>
<dbReference type="RefSeq" id="WP_208289312.1">
    <property type="nucleotide sequence ID" value="NZ_CP074404.1"/>
</dbReference>
<sequence length="106" mass="10825">MSRVPTAVVAAVTLVVAFTVAQLTDVRALGGVVLVAGVVWCAVRARAAGWWRIAAVVVVGAVCFAGSHLLADPLGPWPAVLVAALVLGAVTYALVDRRSARPARVA</sequence>
<evidence type="ECO:0008006" key="4">
    <source>
        <dbReference type="Google" id="ProtNLM"/>
    </source>
</evidence>
<evidence type="ECO:0000313" key="2">
    <source>
        <dbReference type="EMBL" id="MBO3084613.1"/>
    </source>
</evidence>
<keyword evidence="1" id="KW-1133">Transmembrane helix</keyword>
<accession>A0ABS3SFT2</accession>
<reference evidence="2 3" key="1">
    <citation type="submission" date="2021-03" db="EMBL/GenBank/DDBJ databases">
        <title>novel species in genus Cellulomonas.</title>
        <authorList>
            <person name="Zhang G."/>
        </authorList>
    </citation>
    <scope>NUCLEOTIDE SEQUENCE [LARGE SCALE GENOMIC DNA]</scope>
    <source>
        <strain evidence="3">zg-ZUI188</strain>
    </source>
</reference>
<keyword evidence="1" id="KW-0812">Transmembrane</keyword>
<protein>
    <recommendedName>
        <fullName evidence="4">ComEC/Rec2-related protein domain-containing protein</fullName>
    </recommendedName>
</protein>
<evidence type="ECO:0000256" key="1">
    <source>
        <dbReference type="SAM" id="Phobius"/>
    </source>
</evidence>
<dbReference type="EMBL" id="JAGFBM010000003">
    <property type="protein sequence ID" value="MBO3084613.1"/>
    <property type="molecule type" value="Genomic_DNA"/>
</dbReference>
<name>A0ABS3SFT2_9CELL</name>
<keyword evidence="3" id="KW-1185">Reference proteome</keyword>
<gene>
    <name evidence="2" type="ORF">J4035_08185</name>
</gene>
<keyword evidence="1" id="KW-0472">Membrane</keyword>
<dbReference type="Proteomes" id="UP000678317">
    <property type="component" value="Unassembled WGS sequence"/>
</dbReference>